<gene>
    <name evidence="2" type="primary">orf04243</name>
    <name evidence="2" type="ORF">Q903MT_gene4220</name>
</gene>
<keyword evidence="1" id="KW-1133">Transmembrane helix</keyword>
<dbReference type="EMBL" id="MK697699">
    <property type="protein sequence ID" value="QHR90197.1"/>
    <property type="molecule type" value="Genomic_DNA"/>
</dbReference>
<keyword evidence="1" id="KW-0472">Membrane</keyword>
<keyword evidence="1" id="KW-0812">Transmembrane</keyword>
<reference evidence="2" key="1">
    <citation type="submission" date="2019-03" db="EMBL/GenBank/DDBJ databases">
        <title>Largest Complete Mitochondrial Genome of a Gymnosperm, Sitka Spruce (Picea sitchensis), Indicates Complex Physical Structure.</title>
        <authorList>
            <person name="Jackman S.D."/>
            <person name="Coombe L."/>
            <person name="Warren R."/>
            <person name="Kirk H."/>
            <person name="Trinh E."/>
            <person name="McLeod T."/>
            <person name="Pleasance S."/>
            <person name="Pandoh P."/>
            <person name="Zhao Y."/>
            <person name="Coope R."/>
            <person name="Bousquet J."/>
            <person name="Bohlmann J.C."/>
            <person name="Jones S.J.M."/>
            <person name="Birol I."/>
        </authorList>
    </citation>
    <scope>NUCLEOTIDE SEQUENCE</scope>
    <source>
        <strain evidence="2">Q903</strain>
    </source>
</reference>
<evidence type="ECO:0000256" key="1">
    <source>
        <dbReference type="SAM" id="Phobius"/>
    </source>
</evidence>
<dbReference type="AlphaFoldDB" id="A0A6B9XX77"/>
<geneLocation type="mitochondrion" evidence="2"/>
<feature type="transmembrane region" description="Helical" evidence="1">
    <location>
        <begin position="16"/>
        <end position="37"/>
    </location>
</feature>
<accession>A0A6B9XX77</accession>
<name>A0A6B9XX77_PICSI</name>
<protein>
    <submittedName>
        <fullName evidence="2">Uncharacterized protein</fullName>
    </submittedName>
</protein>
<sequence length="72" mass="8176">MEKAGQDVIGKTMDNLVVIMLNVQKAIILGLGMLLIISLDKVHKGFYPHFCLPICLRFKYHTYPQLCVHHAP</sequence>
<proteinExistence type="predicted"/>
<keyword evidence="2" id="KW-0496">Mitochondrion</keyword>
<organism evidence="2">
    <name type="scientific">Picea sitchensis</name>
    <name type="common">Sitka spruce</name>
    <name type="synonym">Pinus sitchensis</name>
    <dbReference type="NCBI Taxonomy" id="3332"/>
    <lineage>
        <taxon>Eukaryota</taxon>
        <taxon>Viridiplantae</taxon>
        <taxon>Streptophyta</taxon>
        <taxon>Embryophyta</taxon>
        <taxon>Tracheophyta</taxon>
        <taxon>Spermatophyta</taxon>
        <taxon>Pinopsida</taxon>
        <taxon>Pinidae</taxon>
        <taxon>Conifers I</taxon>
        <taxon>Pinales</taxon>
        <taxon>Pinaceae</taxon>
        <taxon>Picea</taxon>
    </lineage>
</organism>
<evidence type="ECO:0000313" key="2">
    <source>
        <dbReference type="EMBL" id="QHR90197.1"/>
    </source>
</evidence>